<feature type="domain" description="Tectonic-1-3 N-terminal" evidence="9">
    <location>
        <begin position="115"/>
        <end position="205"/>
    </location>
</feature>
<name>A0A1A8CJ90_NOTKA</name>
<evidence type="ECO:0000256" key="7">
    <source>
        <dbReference type="SAM" id="SignalP"/>
    </source>
</evidence>
<evidence type="ECO:0000256" key="6">
    <source>
        <dbReference type="SAM" id="MobiDB-lite"/>
    </source>
</evidence>
<comment type="similarity">
    <text evidence="1">Belongs to the tectonic family.</text>
</comment>
<keyword evidence="4" id="KW-0970">Cilium biogenesis/degradation</keyword>
<dbReference type="Pfam" id="PF25752">
    <property type="entry name" value="DUF1619_N"/>
    <property type="match status" value="1"/>
</dbReference>
<evidence type="ECO:0000259" key="8">
    <source>
        <dbReference type="Pfam" id="PF07773"/>
    </source>
</evidence>
<dbReference type="PANTHER" id="PTHR14611:SF4">
    <property type="entry name" value="TECTONIC-3"/>
    <property type="match status" value="1"/>
</dbReference>
<feature type="chain" id="PRO_5008367672" evidence="7">
    <location>
        <begin position="18"/>
        <end position="587"/>
    </location>
</feature>
<comment type="subunit">
    <text evidence="2">Part of the tectonic-like complex (also named B9 complex).</text>
</comment>
<dbReference type="InterPro" id="IPR011677">
    <property type="entry name" value="TCTN1-3_dom"/>
</dbReference>
<dbReference type="AlphaFoldDB" id="A0A1A8CJ90"/>
<dbReference type="Pfam" id="PF07773">
    <property type="entry name" value="TCTN_DUF1619"/>
    <property type="match status" value="2"/>
</dbReference>
<evidence type="ECO:0000256" key="5">
    <source>
        <dbReference type="ARBA" id="ARBA00023180"/>
    </source>
</evidence>
<evidence type="ECO:0000256" key="3">
    <source>
        <dbReference type="ARBA" id="ARBA00022729"/>
    </source>
</evidence>
<reference evidence="10" key="2">
    <citation type="submission" date="2016-06" db="EMBL/GenBank/DDBJ databases">
        <title>The genome of a short-lived fish provides insights into sex chromosome evolution and the genetic control of aging.</title>
        <authorList>
            <person name="Reichwald K."/>
            <person name="Felder M."/>
            <person name="Petzold A."/>
            <person name="Koch P."/>
            <person name="Groth M."/>
            <person name="Platzer M."/>
        </authorList>
    </citation>
    <scope>NUCLEOTIDE SEQUENCE</scope>
    <source>
        <tissue evidence="10">Brain</tissue>
    </source>
</reference>
<evidence type="ECO:0000256" key="1">
    <source>
        <dbReference type="ARBA" id="ARBA00007633"/>
    </source>
</evidence>
<dbReference type="EMBL" id="HADZ01015853">
    <property type="protein sequence ID" value="SBP79794.1"/>
    <property type="molecule type" value="Transcribed_RNA"/>
</dbReference>
<evidence type="ECO:0000259" key="9">
    <source>
        <dbReference type="Pfam" id="PF25752"/>
    </source>
</evidence>
<evidence type="ECO:0000313" key="10">
    <source>
        <dbReference type="EMBL" id="SBP79794.1"/>
    </source>
</evidence>
<dbReference type="PANTHER" id="PTHR14611">
    <property type="entry name" value="TECTONIC FAMILY MEMBER"/>
    <property type="match status" value="1"/>
</dbReference>
<keyword evidence="5" id="KW-0325">Glycoprotein</keyword>
<gene>
    <name evidence="10" type="primary">TCTN3</name>
</gene>
<feature type="region of interest" description="Disordered" evidence="6">
    <location>
        <begin position="30"/>
        <end position="63"/>
    </location>
</feature>
<feature type="domain" description="Tectonic-1-3" evidence="8">
    <location>
        <begin position="240"/>
        <end position="393"/>
    </location>
</feature>
<dbReference type="GO" id="GO:0060271">
    <property type="term" value="P:cilium assembly"/>
    <property type="evidence" value="ECO:0007669"/>
    <property type="project" value="TreeGrafter"/>
</dbReference>
<feature type="compositionally biased region" description="Polar residues" evidence="6">
    <location>
        <begin position="45"/>
        <end position="60"/>
    </location>
</feature>
<feature type="signal peptide" evidence="7">
    <location>
        <begin position="1"/>
        <end position="17"/>
    </location>
</feature>
<evidence type="ECO:0000256" key="2">
    <source>
        <dbReference type="ARBA" id="ARBA00011495"/>
    </source>
</evidence>
<dbReference type="GO" id="GO:0007224">
    <property type="term" value="P:smoothened signaling pathway"/>
    <property type="evidence" value="ECO:0007669"/>
    <property type="project" value="TreeGrafter"/>
</dbReference>
<organism evidence="10">
    <name type="scientific">Nothobranchius kadleci</name>
    <name type="common">African annual killifish</name>
    <dbReference type="NCBI Taxonomy" id="1051664"/>
    <lineage>
        <taxon>Eukaryota</taxon>
        <taxon>Metazoa</taxon>
        <taxon>Chordata</taxon>
        <taxon>Craniata</taxon>
        <taxon>Vertebrata</taxon>
        <taxon>Euteleostomi</taxon>
        <taxon>Actinopterygii</taxon>
        <taxon>Neopterygii</taxon>
        <taxon>Teleostei</taxon>
        <taxon>Neoteleostei</taxon>
        <taxon>Acanthomorphata</taxon>
        <taxon>Ovalentaria</taxon>
        <taxon>Atherinomorphae</taxon>
        <taxon>Cyprinodontiformes</taxon>
        <taxon>Nothobranchiidae</taxon>
        <taxon>Nothobranchius</taxon>
    </lineage>
</organism>
<sequence length="587" mass="62991">MTRFWCLFWLHVYIASCGGVGARAAADQGTAGAVDTPPTIGGPFSSATSAPGGSGVTEQATRPPALDSMITTTPDSMVTNTQDSLVTAPRDSMVTNTQDSLVTAPRDSMVTTNPSITEAPSPTTTVQTVISGEGCLCDLTPDFCDIGCCCDTADCDAANLTAIFTGCSPAVISEVCVEKWLMFRANVDSSLVTVTDTMFCVRSKAAAPQSLPSLHESPALGDSYHFSPSGHMFIRHSRHFYRADDVIQTFFSNSSVRGLLRQPSAGAASAFCFNRNPARFLRSSLLTCTRMVTPQSCTTDSSLSAHSYTSPMSLIKIPINETVTPSDFLIPVIPLGQWPAPVKMNNSCLNVVEKVEFTIGFTSRGELSNASVSVVLTDRTLHQQLLQTHSVQFQLTTPSPTPARATPAVGYRVGSLVFGRFEGEVKPVTTLGPSQGGECSPVPRSAILFTHNTISGCTFISLARNCTELRSRIYEILQGPAAPDMMAMNSGSQPDWTRVIRRECPISPQETCDSGCVLPLSLSVQVLWARQGFTDVPQSYILGAKFLFHCQKVKCPSTLPLALTTRVVFVETTVYPEVPRGSPQPHV</sequence>
<protein>
    <submittedName>
        <fullName evidence="10">Tectonic family member 3</fullName>
    </submittedName>
</protein>
<keyword evidence="3 7" id="KW-0732">Signal</keyword>
<accession>A0A1A8CJ90</accession>
<dbReference type="InterPro" id="IPR040354">
    <property type="entry name" value="TCTN1-3"/>
</dbReference>
<reference evidence="10" key="1">
    <citation type="submission" date="2016-05" db="EMBL/GenBank/DDBJ databases">
        <authorList>
            <person name="Lavstsen T."/>
            <person name="Jespersen J.S."/>
        </authorList>
    </citation>
    <scope>NUCLEOTIDE SEQUENCE</scope>
    <source>
        <tissue evidence="10">Brain</tissue>
    </source>
</reference>
<evidence type="ECO:0000256" key="4">
    <source>
        <dbReference type="ARBA" id="ARBA00022794"/>
    </source>
</evidence>
<feature type="domain" description="Tectonic-1-3" evidence="8">
    <location>
        <begin position="427"/>
        <end position="571"/>
    </location>
</feature>
<proteinExistence type="inferred from homology"/>
<dbReference type="InterPro" id="IPR057724">
    <property type="entry name" value="TCTN1-3_N"/>
</dbReference>